<dbReference type="InterPro" id="IPR045079">
    <property type="entry name" value="Oxoprolinase-like"/>
</dbReference>
<dbReference type="Pfam" id="PF01968">
    <property type="entry name" value="Hydantoinase_A"/>
    <property type="match status" value="1"/>
</dbReference>
<evidence type="ECO:0000259" key="3">
    <source>
        <dbReference type="Pfam" id="PF02538"/>
    </source>
</evidence>
<organism evidence="5 6">
    <name type="scientific">Fibrivirga algicola</name>
    <dbReference type="NCBI Taxonomy" id="2950420"/>
    <lineage>
        <taxon>Bacteria</taxon>
        <taxon>Pseudomonadati</taxon>
        <taxon>Bacteroidota</taxon>
        <taxon>Cytophagia</taxon>
        <taxon>Cytophagales</taxon>
        <taxon>Spirosomataceae</taxon>
        <taxon>Fibrivirga</taxon>
    </lineage>
</organism>
<accession>A0ABX0QHV8</accession>
<sequence length="1308" mass="139120">MWDIWIDTGGTFTDGLARDPAGTIHRTKVLSSARLRGQLVDGRVVAPWLTAPIFDGYTLRLVDTAETYQIQSLTIDGQLTLTDNNNVPGQLVTIELLAGEEAPVLAARLLTRTPLNQPFPTLEMRLGTTRGTNALLERKGARVALLVTKGFRDLLVIGTQQRPDLFQLAIPPAEVLYETVLEVPERIAADGSVLQALSAETIQALIAQLQLAQPEAVAISLLNAYQNPDHEQQLATALTDAGFTVVCTSTSLSTAPGYVSRTQTAVINAYLTPVLAQYLDNVQSQLGGRAVRVMTSAGGLVRADLFQPKDSLLSGPAGGVIGAAAIASNDALLTLDMGGTSTDVARLEKGQPDYRFSTPIGPFDLQLPSLAIETVAAGGGSICWFDSLTGQLRVGPKSAGANPGPACYGVGGPLTITDVNLLLGKLNPQQFGIPVFPEKAQAALDRIVEQVSQATNVPADALDLLQGFERIADETMAGAIRKISVSRGFNPVDYSLLVFGGAGGLHGCSVARLLGMSRIILPFDGGLLSAYGIGQAQIERRASRSILQPFLAVADQLPSWTNELAEQAMVALRQDVPTHDTTLTTLTTLFLRLQGQETTIPVPVTNNAPDALETLFRHDYQQLYGHLPAGRPIEVESLRVTVGTASPDPDPEAAITAEKTEAKPASHTGTYPVYDWTALQPGDTFVGPALLLNTTSSAFIEAAWQVTVQGDMTVVVTAPPIRRTAPAPPGMPDHLKTGEGSIATLNSEATVEDTSPSPGFQERGPEGEVKDVIQLELFTQRFRAIAEEMGAQLQRTAFSVNVKERLDFSCALLDANARLVVNAPHIPVHLGSLGVCARLTLAKLEQNGTPLAPGDVAVTNHPKYGGSHLPDVTLLQGVFTDDQTLIGYVINRAHHAEIGGKTPGSMPPDATSLIEEGVVLEPQFLVRNGQFLWEAGADGHGGSGLNRTFSQATYPTRALAENRADLEAAIASLRAGESVLQQLVRAHGLDSVHHYMERLQQSATDAIRNVLAQFDGQVFTATETLDDGHPIQVRMSVESGGSGSQALTIDLRGTGAVHPNNLNANVSILHSAVLYVLRLWVGEQIDATNIPLNEGLMAPVRFILPESSFLNPVFPENSVDCPAVVGGNTEVSQRLVDTLLKALGLAACSQGTMNNFLFGNESVGYYETIGGGAGATRGQAGRSGVHQHMTNTKLTDPETLERRYPVRLWRFSLRPNSGGAGQWRGGDGLLRELEFLAPLQATLVSQHRVVAPYGLDGGQPGSVGQQVLIFPDGKEETLPGLFTRQMLSGERIRLETPGGGGVGTVPVS</sequence>
<dbReference type="InterPro" id="IPR003692">
    <property type="entry name" value="Hydantoinase_B"/>
</dbReference>
<dbReference type="RefSeq" id="WP_166692780.1">
    <property type="nucleotide sequence ID" value="NZ_WAEL01000006.1"/>
</dbReference>
<feature type="domain" description="Hydantoinase/oxoprolinase N-terminal" evidence="4">
    <location>
        <begin position="122"/>
        <end position="239"/>
    </location>
</feature>
<evidence type="ECO:0000256" key="1">
    <source>
        <dbReference type="ARBA" id="ARBA00010403"/>
    </source>
</evidence>
<dbReference type="PANTHER" id="PTHR11365:SF23">
    <property type="entry name" value="HYPOTHETICAL 5-OXOPROLINASE (EUROFUNG)-RELATED"/>
    <property type="match status" value="1"/>
</dbReference>
<reference evidence="6" key="1">
    <citation type="submission" date="2019-09" db="EMBL/GenBank/DDBJ databases">
        <authorList>
            <person name="Jung D.-H."/>
        </authorList>
    </citation>
    <scope>NUCLEOTIDE SEQUENCE [LARGE SCALE GENOMIC DNA]</scope>
    <source>
        <strain evidence="6">JA-25</strain>
    </source>
</reference>
<dbReference type="Pfam" id="PF05378">
    <property type="entry name" value="Hydant_A_N"/>
    <property type="match status" value="1"/>
</dbReference>
<dbReference type="PANTHER" id="PTHR11365">
    <property type="entry name" value="5-OXOPROLINASE RELATED"/>
    <property type="match status" value="1"/>
</dbReference>
<dbReference type="Pfam" id="PF02538">
    <property type="entry name" value="Hydantoinase_B"/>
    <property type="match status" value="1"/>
</dbReference>
<feature type="domain" description="Hydantoinase A/oxoprolinase" evidence="2">
    <location>
        <begin position="261"/>
        <end position="540"/>
    </location>
</feature>
<dbReference type="EMBL" id="WAEL01000006">
    <property type="protein sequence ID" value="NID11824.1"/>
    <property type="molecule type" value="Genomic_DNA"/>
</dbReference>
<comment type="similarity">
    <text evidence="1">Belongs to the oxoprolinase family.</text>
</comment>
<dbReference type="Proteomes" id="UP000606008">
    <property type="component" value="Unassembled WGS sequence"/>
</dbReference>
<reference evidence="6" key="2">
    <citation type="submission" date="2023-07" db="EMBL/GenBank/DDBJ databases">
        <authorList>
            <person name="Jung D.-H."/>
        </authorList>
    </citation>
    <scope>NUCLEOTIDE SEQUENCE [LARGE SCALE GENOMIC DNA]</scope>
    <source>
        <strain evidence="6">JA-25</strain>
    </source>
</reference>
<evidence type="ECO:0000313" key="6">
    <source>
        <dbReference type="Proteomes" id="UP000606008"/>
    </source>
</evidence>
<evidence type="ECO:0000313" key="5">
    <source>
        <dbReference type="EMBL" id="NID11824.1"/>
    </source>
</evidence>
<keyword evidence="6" id="KW-1185">Reference proteome</keyword>
<comment type="caution">
    <text evidence="5">The sequence shown here is derived from an EMBL/GenBank/DDBJ whole genome shotgun (WGS) entry which is preliminary data.</text>
</comment>
<dbReference type="InterPro" id="IPR002821">
    <property type="entry name" value="Hydantoinase_A"/>
</dbReference>
<feature type="domain" description="Hydantoinase B/oxoprolinase" evidence="3">
    <location>
        <begin position="771"/>
        <end position="1304"/>
    </location>
</feature>
<evidence type="ECO:0000259" key="2">
    <source>
        <dbReference type="Pfam" id="PF01968"/>
    </source>
</evidence>
<dbReference type="InterPro" id="IPR008040">
    <property type="entry name" value="Hydant_A_N"/>
</dbReference>
<evidence type="ECO:0000259" key="4">
    <source>
        <dbReference type="Pfam" id="PF05378"/>
    </source>
</evidence>
<gene>
    <name evidence="5" type="ORF">F7231_16745</name>
</gene>
<name>A0ABX0QHV8_9BACT</name>
<proteinExistence type="inferred from homology"/>
<protein>
    <submittedName>
        <fullName evidence="5">5-oxoprolinase</fullName>
    </submittedName>
</protein>